<feature type="compositionally biased region" description="Basic residues" evidence="2">
    <location>
        <begin position="317"/>
        <end position="331"/>
    </location>
</feature>
<feature type="compositionally biased region" description="Low complexity" evidence="2">
    <location>
        <begin position="88"/>
        <end position="112"/>
    </location>
</feature>
<dbReference type="PROSITE" id="PS50157">
    <property type="entry name" value="ZINC_FINGER_C2H2_2"/>
    <property type="match status" value="1"/>
</dbReference>
<dbReference type="GO" id="GO:0000492">
    <property type="term" value="P:box C/D snoRNP assembly"/>
    <property type="evidence" value="ECO:0007669"/>
    <property type="project" value="TreeGrafter"/>
</dbReference>
<feature type="compositionally biased region" description="Pro residues" evidence="2">
    <location>
        <begin position="7"/>
        <end position="16"/>
    </location>
</feature>
<proteinExistence type="predicted"/>
<dbReference type="InterPro" id="IPR039136">
    <property type="entry name" value="NUFIP1-like"/>
</dbReference>
<sequence>MDFPSYNQPPPPPPPSQHQHQQQPNPYYQPPPVPNTGYGYEFNQINYSGPPPQGNYNAYQQPPQYNQQYNQQNQQYGHTQYQHRQQYNNRTNNHNNSNDQRQRQQQQTGQGSVRCEPCERNFNSQDALFKHQKQHVKCEAEGCSYTASSKAVKLHFIQTHEEGKFRIVLTTPEEIKKWREERRKNWPSRSKVEQKKQHQSENKSQGIAIETKEFAYRDRPERKRGNQGVREKTNSKKQRTDVNNNNNEMKKDGTTNATGGLSLLQSYGDDDEEMVENEADKVETSKNNTELSGNALLEEGELPATDGGETDVNNKQRGSKQRDNRRNRKHNGRDGKKNQNAKRQQKHEPPKRTSLLEMLLAKEIRHERNVILQCVRYIVQKNFFQNQDQESGEGIESGCTKEAIATR</sequence>
<dbReference type="PROSITE" id="PS00028">
    <property type="entry name" value="ZINC_FINGER_C2H2_1"/>
    <property type="match status" value="1"/>
</dbReference>
<dbReference type="AlphaFoldDB" id="A0A7M5XI16"/>
<evidence type="ECO:0000256" key="1">
    <source>
        <dbReference type="PROSITE-ProRule" id="PRU00042"/>
    </source>
</evidence>
<dbReference type="InterPro" id="IPR013087">
    <property type="entry name" value="Znf_C2H2_type"/>
</dbReference>
<dbReference type="InterPro" id="IPR019496">
    <property type="entry name" value="NUFIP1_cons_dom"/>
</dbReference>
<evidence type="ECO:0000313" key="4">
    <source>
        <dbReference type="EnsemblMetazoa" id="CLYHEMP023892.1"/>
    </source>
</evidence>
<dbReference type="Proteomes" id="UP000594262">
    <property type="component" value="Unplaced"/>
</dbReference>
<feature type="compositionally biased region" description="Polar residues" evidence="2">
    <location>
        <begin position="254"/>
        <end position="265"/>
    </location>
</feature>
<feature type="domain" description="C2H2-type" evidence="3">
    <location>
        <begin position="113"/>
        <end position="140"/>
    </location>
</feature>
<evidence type="ECO:0000256" key="2">
    <source>
        <dbReference type="SAM" id="MobiDB-lite"/>
    </source>
</evidence>
<evidence type="ECO:0000259" key="3">
    <source>
        <dbReference type="PROSITE" id="PS50157"/>
    </source>
</evidence>
<evidence type="ECO:0000313" key="5">
    <source>
        <dbReference type="Proteomes" id="UP000594262"/>
    </source>
</evidence>
<feature type="compositionally biased region" description="Basic and acidic residues" evidence="2">
    <location>
        <begin position="180"/>
        <end position="201"/>
    </location>
</feature>
<keyword evidence="5" id="KW-1185">Reference proteome</keyword>
<dbReference type="GeneID" id="136797948"/>
<dbReference type="GO" id="GO:0003723">
    <property type="term" value="F:RNA binding"/>
    <property type="evidence" value="ECO:0007669"/>
    <property type="project" value="InterPro"/>
</dbReference>
<dbReference type="Pfam" id="PF10453">
    <property type="entry name" value="NUFIP1"/>
    <property type="match status" value="1"/>
</dbReference>
<keyword evidence="1" id="KW-0862">Zinc</keyword>
<dbReference type="SMART" id="SM00355">
    <property type="entry name" value="ZnF_C2H2"/>
    <property type="match status" value="2"/>
</dbReference>
<feature type="compositionally biased region" description="Acidic residues" evidence="2">
    <location>
        <begin position="268"/>
        <end position="277"/>
    </location>
</feature>
<organism evidence="4 5">
    <name type="scientific">Clytia hemisphaerica</name>
    <dbReference type="NCBI Taxonomy" id="252671"/>
    <lineage>
        <taxon>Eukaryota</taxon>
        <taxon>Metazoa</taxon>
        <taxon>Cnidaria</taxon>
        <taxon>Hydrozoa</taxon>
        <taxon>Hydroidolina</taxon>
        <taxon>Leptothecata</taxon>
        <taxon>Obeliida</taxon>
        <taxon>Clytiidae</taxon>
        <taxon>Clytia</taxon>
    </lineage>
</organism>
<name>A0A7M5XI16_9CNID</name>
<keyword evidence="1" id="KW-0863">Zinc-finger</keyword>
<feature type="compositionally biased region" description="Low complexity" evidence="2">
    <location>
        <begin position="17"/>
        <end position="26"/>
    </location>
</feature>
<dbReference type="OrthoDB" id="273070at2759"/>
<dbReference type="EnsemblMetazoa" id="CLYHEMT023892.1">
    <property type="protein sequence ID" value="CLYHEMP023892.1"/>
    <property type="gene ID" value="CLYHEMG023892"/>
</dbReference>
<feature type="compositionally biased region" description="Low complexity" evidence="2">
    <location>
        <begin position="54"/>
        <end position="69"/>
    </location>
</feature>
<protein>
    <recommendedName>
        <fullName evidence="3">C2H2-type domain-containing protein</fullName>
    </recommendedName>
</protein>
<reference evidence="4" key="1">
    <citation type="submission" date="2021-01" db="UniProtKB">
        <authorList>
            <consortium name="EnsemblMetazoa"/>
        </authorList>
    </citation>
    <scope>IDENTIFICATION</scope>
</reference>
<dbReference type="PANTHER" id="PTHR13309">
    <property type="entry name" value="NUCLEAR FRAGILE X MENTAL RETARDATION PROTEIN INTERACTING PROTEIN 1"/>
    <property type="match status" value="1"/>
</dbReference>
<dbReference type="PANTHER" id="PTHR13309:SF0">
    <property type="entry name" value="FMR1-INTERACTING PROTEIN NUFIP1"/>
    <property type="match status" value="1"/>
</dbReference>
<feature type="region of interest" description="Disordered" evidence="2">
    <location>
        <begin position="88"/>
        <end position="115"/>
    </location>
</feature>
<dbReference type="RefSeq" id="XP_066910629.1">
    <property type="nucleotide sequence ID" value="XM_067054528.1"/>
</dbReference>
<feature type="compositionally biased region" description="Basic and acidic residues" evidence="2">
    <location>
        <begin position="210"/>
        <end position="240"/>
    </location>
</feature>
<keyword evidence="1" id="KW-0479">Metal-binding</keyword>
<feature type="region of interest" description="Disordered" evidence="2">
    <location>
        <begin position="180"/>
        <end position="353"/>
    </location>
</feature>
<dbReference type="GO" id="GO:0005634">
    <property type="term" value="C:nucleus"/>
    <property type="evidence" value="ECO:0007669"/>
    <property type="project" value="TreeGrafter"/>
</dbReference>
<accession>A0A7M5XI16</accession>
<feature type="region of interest" description="Disordered" evidence="2">
    <location>
        <begin position="1"/>
        <end position="69"/>
    </location>
</feature>
<dbReference type="GO" id="GO:0008270">
    <property type="term" value="F:zinc ion binding"/>
    <property type="evidence" value="ECO:0007669"/>
    <property type="project" value="UniProtKB-KW"/>
</dbReference>